<evidence type="ECO:0000313" key="2">
    <source>
        <dbReference type="EMBL" id="ATB42014.1"/>
    </source>
</evidence>
<dbReference type="KEGG" id="cfus:CYFUS_007490"/>
<proteinExistence type="predicted"/>
<name>A0A250JDM3_9BACT</name>
<keyword evidence="1" id="KW-0812">Transmembrane</keyword>
<dbReference type="AlphaFoldDB" id="A0A250JDM3"/>
<dbReference type="EMBL" id="CP022098">
    <property type="protein sequence ID" value="ATB42014.1"/>
    <property type="molecule type" value="Genomic_DNA"/>
</dbReference>
<feature type="transmembrane region" description="Helical" evidence="1">
    <location>
        <begin position="109"/>
        <end position="130"/>
    </location>
</feature>
<feature type="transmembrane region" description="Helical" evidence="1">
    <location>
        <begin position="200"/>
        <end position="223"/>
    </location>
</feature>
<keyword evidence="1" id="KW-1133">Transmembrane helix</keyword>
<keyword evidence="1" id="KW-0472">Membrane</keyword>
<evidence type="ECO:0000256" key="1">
    <source>
        <dbReference type="SAM" id="Phobius"/>
    </source>
</evidence>
<protein>
    <submittedName>
        <fullName evidence="2">Uncharacterized protein</fullName>
    </submittedName>
</protein>
<dbReference type="Proteomes" id="UP000217257">
    <property type="component" value="Chromosome"/>
</dbReference>
<sequence>MESPPLPTCPRCGEPRILTPECPRCGVLYAKARARTASAALPDSSAQALPAPLAPPLDGSGVPVGRPETILTWQGDLEDARDELRLRLFALPVVLLGMWLLVSNQTGHFLLRTFLSMWIHELGHALTAWFCGFPAIPGPWKTLVWETRTPLVFAGLAFLLMGLVFRGILLRSRLWVAAGALGLLLQFAGTVLGSPTTSRMLITFGGDGGNLVLGTLLMLTLYLPRESALRRGWLHWGYLLIGAASFVDTFHEWWGARTDFAMIPFGIQEGSFSDPTVLVDQYGWDELMLIQRYTWLGLACLAVLALGYAVGLWRARAALRALEQPPGA</sequence>
<feature type="transmembrane region" description="Helical" evidence="1">
    <location>
        <begin position="174"/>
        <end position="194"/>
    </location>
</feature>
<organism evidence="2 3">
    <name type="scientific">Cystobacter fuscus</name>
    <dbReference type="NCBI Taxonomy" id="43"/>
    <lineage>
        <taxon>Bacteria</taxon>
        <taxon>Pseudomonadati</taxon>
        <taxon>Myxococcota</taxon>
        <taxon>Myxococcia</taxon>
        <taxon>Myxococcales</taxon>
        <taxon>Cystobacterineae</taxon>
        <taxon>Archangiaceae</taxon>
        <taxon>Cystobacter</taxon>
    </lineage>
</organism>
<reference evidence="2 3" key="1">
    <citation type="submission" date="2017-06" db="EMBL/GenBank/DDBJ databases">
        <title>Sequencing and comparative analysis of myxobacterial genomes.</title>
        <authorList>
            <person name="Rupp O."/>
            <person name="Goesmann A."/>
            <person name="Sogaard-Andersen L."/>
        </authorList>
    </citation>
    <scope>NUCLEOTIDE SEQUENCE [LARGE SCALE GENOMIC DNA]</scope>
    <source>
        <strain evidence="2 3">DSM 52655</strain>
    </source>
</reference>
<gene>
    <name evidence="2" type="ORF">CYFUS_007490</name>
</gene>
<feature type="transmembrane region" description="Helical" evidence="1">
    <location>
        <begin position="235"/>
        <end position="254"/>
    </location>
</feature>
<feature type="transmembrane region" description="Helical" evidence="1">
    <location>
        <begin position="150"/>
        <end position="169"/>
    </location>
</feature>
<feature type="transmembrane region" description="Helical" evidence="1">
    <location>
        <begin position="84"/>
        <end position="102"/>
    </location>
</feature>
<feature type="transmembrane region" description="Helical" evidence="1">
    <location>
        <begin position="293"/>
        <end position="313"/>
    </location>
</feature>
<accession>A0A250JDM3</accession>
<evidence type="ECO:0000313" key="3">
    <source>
        <dbReference type="Proteomes" id="UP000217257"/>
    </source>
</evidence>